<evidence type="ECO:0000313" key="2">
    <source>
        <dbReference type="Proteomes" id="UP000239757"/>
    </source>
</evidence>
<dbReference type="Proteomes" id="UP000239757">
    <property type="component" value="Unassembled WGS sequence"/>
</dbReference>
<name>A0A2P5WKC0_GOSBA</name>
<proteinExistence type="predicted"/>
<gene>
    <name evidence="1" type="ORF">GOBAR_AA29161</name>
</gene>
<reference evidence="1 2" key="1">
    <citation type="submission" date="2015-01" db="EMBL/GenBank/DDBJ databases">
        <title>Genome of allotetraploid Gossypium barbadense reveals genomic plasticity and fiber elongation in cotton evolution.</title>
        <authorList>
            <person name="Chen X."/>
            <person name="Liu X."/>
            <person name="Zhao B."/>
            <person name="Zheng H."/>
            <person name="Hu Y."/>
            <person name="Lu G."/>
            <person name="Yang C."/>
            <person name="Chen J."/>
            <person name="Shan C."/>
            <person name="Zhang L."/>
            <person name="Zhou Y."/>
            <person name="Wang L."/>
            <person name="Guo W."/>
            <person name="Bai Y."/>
            <person name="Ruan J."/>
            <person name="Shangguan X."/>
            <person name="Mao Y."/>
            <person name="Jiang J."/>
            <person name="Zhu Y."/>
            <person name="Lei J."/>
            <person name="Kang H."/>
            <person name="Chen S."/>
            <person name="He X."/>
            <person name="Wang R."/>
            <person name="Wang Y."/>
            <person name="Chen J."/>
            <person name="Wang L."/>
            <person name="Yu S."/>
            <person name="Wang B."/>
            <person name="Wei J."/>
            <person name="Song S."/>
            <person name="Lu X."/>
            <person name="Gao Z."/>
            <person name="Gu W."/>
            <person name="Deng X."/>
            <person name="Ma D."/>
            <person name="Wang S."/>
            <person name="Liang W."/>
            <person name="Fang L."/>
            <person name="Cai C."/>
            <person name="Zhu X."/>
            <person name="Zhou B."/>
            <person name="Zhang Y."/>
            <person name="Chen Z."/>
            <person name="Xu S."/>
            <person name="Zhu R."/>
            <person name="Wang S."/>
            <person name="Zhang T."/>
            <person name="Zhao G."/>
        </authorList>
    </citation>
    <scope>NUCLEOTIDE SEQUENCE [LARGE SCALE GENOMIC DNA]</scope>
    <source>
        <strain evidence="2">cv. Xinhai21</strain>
        <tissue evidence="1">Leaf</tissue>
    </source>
</reference>
<organism evidence="1 2">
    <name type="scientific">Gossypium barbadense</name>
    <name type="common">Sea Island cotton</name>
    <name type="synonym">Hibiscus barbadensis</name>
    <dbReference type="NCBI Taxonomy" id="3634"/>
    <lineage>
        <taxon>Eukaryota</taxon>
        <taxon>Viridiplantae</taxon>
        <taxon>Streptophyta</taxon>
        <taxon>Embryophyta</taxon>
        <taxon>Tracheophyta</taxon>
        <taxon>Spermatophyta</taxon>
        <taxon>Magnoliopsida</taxon>
        <taxon>eudicotyledons</taxon>
        <taxon>Gunneridae</taxon>
        <taxon>Pentapetalae</taxon>
        <taxon>rosids</taxon>
        <taxon>malvids</taxon>
        <taxon>Malvales</taxon>
        <taxon>Malvaceae</taxon>
        <taxon>Malvoideae</taxon>
        <taxon>Gossypium</taxon>
    </lineage>
</organism>
<sequence>MNVNEERLKAIESMHFYRSIEAEGLCLALDVVVPLEIEKYDGTSLYLYKRWEELFTTSINLPHSVDIPFALIEIDSTRRLTTTPNEKGNSIDGIHDQFHYSL</sequence>
<protein>
    <submittedName>
        <fullName evidence="1">Uncharacterized protein</fullName>
    </submittedName>
</protein>
<evidence type="ECO:0000313" key="1">
    <source>
        <dbReference type="EMBL" id="PPR91525.1"/>
    </source>
</evidence>
<accession>A0A2P5WKC0</accession>
<dbReference type="AlphaFoldDB" id="A0A2P5WKC0"/>
<dbReference type="EMBL" id="KZ667297">
    <property type="protein sequence ID" value="PPR91525.1"/>
    <property type="molecule type" value="Genomic_DNA"/>
</dbReference>